<feature type="region of interest" description="Disordered" evidence="1">
    <location>
        <begin position="266"/>
        <end position="297"/>
    </location>
</feature>
<dbReference type="Proteomes" id="UP001320898">
    <property type="component" value="Unassembled WGS sequence"/>
</dbReference>
<dbReference type="Pfam" id="PF01408">
    <property type="entry name" value="GFO_IDH_MocA"/>
    <property type="match status" value="1"/>
</dbReference>
<dbReference type="RefSeq" id="WP_261617560.1">
    <property type="nucleotide sequence ID" value="NZ_JALIDZ010000009.1"/>
</dbReference>
<name>A0AAW5R5M0_9HYPH</name>
<evidence type="ECO:0000259" key="3">
    <source>
        <dbReference type="Pfam" id="PF22725"/>
    </source>
</evidence>
<feature type="domain" description="GFO/IDH/MocA-like oxidoreductase" evidence="3">
    <location>
        <begin position="133"/>
        <end position="239"/>
    </location>
</feature>
<protein>
    <submittedName>
        <fullName evidence="4">Gfo/Idh/MocA family oxidoreductase</fullName>
    </submittedName>
</protein>
<dbReference type="InterPro" id="IPR051450">
    <property type="entry name" value="Gfo/Idh/MocA_Oxidoreductases"/>
</dbReference>
<dbReference type="SUPFAM" id="SSF51735">
    <property type="entry name" value="NAD(P)-binding Rossmann-fold domains"/>
    <property type="match status" value="1"/>
</dbReference>
<organism evidence="4 5">
    <name type="scientific">Microbaculum marinisediminis</name>
    <dbReference type="NCBI Taxonomy" id="2931392"/>
    <lineage>
        <taxon>Bacteria</taxon>
        <taxon>Pseudomonadati</taxon>
        <taxon>Pseudomonadota</taxon>
        <taxon>Alphaproteobacteria</taxon>
        <taxon>Hyphomicrobiales</taxon>
        <taxon>Tepidamorphaceae</taxon>
        <taxon>Microbaculum</taxon>
    </lineage>
</organism>
<evidence type="ECO:0000256" key="1">
    <source>
        <dbReference type="SAM" id="MobiDB-lite"/>
    </source>
</evidence>
<feature type="domain" description="Gfo/Idh/MocA-like oxidoreductase N-terminal" evidence="2">
    <location>
        <begin position="7"/>
        <end position="121"/>
    </location>
</feature>
<dbReference type="Gene3D" id="3.40.50.720">
    <property type="entry name" value="NAD(P)-binding Rossmann-like Domain"/>
    <property type="match status" value="1"/>
</dbReference>
<dbReference type="SUPFAM" id="SSF55347">
    <property type="entry name" value="Glyceraldehyde-3-phosphate dehydrogenase-like, C-terminal domain"/>
    <property type="match status" value="1"/>
</dbReference>
<dbReference type="Pfam" id="PF22725">
    <property type="entry name" value="GFO_IDH_MocA_C3"/>
    <property type="match status" value="1"/>
</dbReference>
<reference evidence="4 5" key="1">
    <citation type="submission" date="2022-04" db="EMBL/GenBank/DDBJ databases">
        <authorList>
            <person name="Ye Y.-Q."/>
            <person name="Du Z.-J."/>
        </authorList>
    </citation>
    <scope>NUCLEOTIDE SEQUENCE [LARGE SCALE GENOMIC DNA]</scope>
    <source>
        <strain evidence="4 5">A6E488</strain>
    </source>
</reference>
<accession>A0AAW5R5M0</accession>
<evidence type="ECO:0000313" key="5">
    <source>
        <dbReference type="Proteomes" id="UP001320898"/>
    </source>
</evidence>
<evidence type="ECO:0000313" key="4">
    <source>
        <dbReference type="EMBL" id="MCT8973981.1"/>
    </source>
</evidence>
<dbReference type="InterPro" id="IPR000683">
    <property type="entry name" value="Gfo/Idh/MocA-like_OxRdtase_N"/>
</dbReference>
<comment type="caution">
    <text evidence="4">The sequence shown here is derived from an EMBL/GenBank/DDBJ whole genome shotgun (WGS) entry which is preliminary data.</text>
</comment>
<keyword evidence="5" id="KW-1185">Reference proteome</keyword>
<dbReference type="AlphaFoldDB" id="A0AAW5R5M0"/>
<dbReference type="PANTHER" id="PTHR43377">
    <property type="entry name" value="BILIVERDIN REDUCTASE A"/>
    <property type="match status" value="1"/>
</dbReference>
<dbReference type="PANTHER" id="PTHR43377:SF1">
    <property type="entry name" value="BILIVERDIN REDUCTASE A"/>
    <property type="match status" value="1"/>
</dbReference>
<sequence>MISDPVRLGVAGLGRGFMLTLPSLRSDPHAALVACAAPREESRTAFVAEFGGKAYATVNELAQDPNVEAVYIATPHQMHREHADAVASGGKHLLVEKPLAISMDDADAIVESAARAGLHLITGPSHSFDQPVLLAREMVASGKFGAVRMIHAFNYTDFLYRPRRPEELDTAQGGGVVFSQAVHQIDIVRLLMGVRATRVVAMTGAWDAARQTEGAYSAVIEFEGGRFASLTYSGYAHYDSDVLQDGISELGLEKVPATYGRSRKALSRLTSPADEPKLKSGRTYGATDAPSPAPHAEHFGPMIVSCDRADLRLTPKGVEIWGDFEKKFVAAPPDPAPRSPVLRALYEAVRNGRPPTQSAGWGRASLEVCHAILEAARAGRFVDLKKQ</sequence>
<dbReference type="InterPro" id="IPR036291">
    <property type="entry name" value="NAD(P)-bd_dom_sf"/>
</dbReference>
<proteinExistence type="predicted"/>
<dbReference type="GO" id="GO:0000166">
    <property type="term" value="F:nucleotide binding"/>
    <property type="evidence" value="ECO:0007669"/>
    <property type="project" value="InterPro"/>
</dbReference>
<dbReference type="Gene3D" id="3.30.360.10">
    <property type="entry name" value="Dihydrodipicolinate Reductase, domain 2"/>
    <property type="match status" value="1"/>
</dbReference>
<dbReference type="EMBL" id="JALIDZ010000009">
    <property type="protein sequence ID" value="MCT8973981.1"/>
    <property type="molecule type" value="Genomic_DNA"/>
</dbReference>
<dbReference type="InterPro" id="IPR055170">
    <property type="entry name" value="GFO_IDH_MocA-like_dom"/>
</dbReference>
<evidence type="ECO:0000259" key="2">
    <source>
        <dbReference type="Pfam" id="PF01408"/>
    </source>
</evidence>
<gene>
    <name evidence="4" type="ORF">MUB46_19105</name>
</gene>